<keyword evidence="5" id="KW-1185">Reference proteome</keyword>
<dbReference type="EMBL" id="JAGSOV010000010">
    <property type="protein sequence ID" value="MCO1654263.1"/>
    <property type="molecule type" value="Genomic_DNA"/>
</dbReference>
<dbReference type="InterPro" id="IPR000424">
    <property type="entry name" value="Primosome_PriB/ssb"/>
</dbReference>
<keyword evidence="1 2" id="KW-0238">DNA-binding</keyword>
<dbReference type="Pfam" id="PF00436">
    <property type="entry name" value="SSB"/>
    <property type="match status" value="1"/>
</dbReference>
<sequence>MYETQVTVVGNVASPVKAWKLPNGDTVAKFRVASTPRRRRGPDAEWTDGDALFVSVTCWRQLAENVLASIGLGDPVVVRGRLYTDEYEWEGRRRFEIRMAGHVVGPDLGRCRAVLTRTRRGAAEPAVAGVGERSVGPGPCPAEAAGSPPEGGRAVAADAVREVAAREQPSDDRPERLGAPVEAGVGA</sequence>
<evidence type="ECO:0000313" key="5">
    <source>
        <dbReference type="Proteomes" id="UP001165283"/>
    </source>
</evidence>
<gene>
    <name evidence="4" type="ORF">KDL28_04275</name>
</gene>
<evidence type="ECO:0000313" key="4">
    <source>
        <dbReference type="EMBL" id="MCO1654263.1"/>
    </source>
</evidence>
<accession>A0ABT0ZU64</accession>
<dbReference type="GO" id="GO:0003677">
    <property type="term" value="F:DNA binding"/>
    <property type="evidence" value="ECO:0007669"/>
    <property type="project" value="UniProtKB-KW"/>
</dbReference>
<evidence type="ECO:0000256" key="2">
    <source>
        <dbReference type="PROSITE-ProRule" id="PRU00252"/>
    </source>
</evidence>
<evidence type="ECO:0000256" key="1">
    <source>
        <dbReference type="ARBA" id="ARBA00023125"/>
    </source>
</evidence>
<dbReference type="Proteomes" id="UP001165283">
    <property type="component" value="Unassembled WGS sequence"/>
</dbReference>
<dbReference type="InterPro" id="IPR012340">
    <property type="entry name" value="NA-bd_OB-fold"/>
</dbReference>
<dbReference type="CDD" id="cd04496">
    <property type="entry name" value="SSB_OBF"/>
    <property type="match status" value="1"/>
</dbReference>
<dbReference type="SUPFAM" id="SSF50249">
    <property type="entry name" value="Nucleic acid-binding proteins"/>
    <property type="match status" value="1"/>
</dbReference>
<organism evidence="4 5">
    <name type="scientific">Pseudonocardia humida</name>
    <dbReference type="NCBI Taxonomy" id="2800819"/>
    <lineage>
        <taxon>Bacteria</taxon>
        <taxon>Bacillati</taxon>
        <taxon>Actinomycetota</taxon>
        <taxon>Actinomycetes</taxon>
        <taxon>Pseudonocardiales</taxon>
        <taxon>Pseudonocardiaceae</taxon>
        <taxon>Pseudonocardia</taxon>
    </lineage>
</organism>
<feature type="region of interest" description="Disordered" evidence="3">
    <location>
        <begin position="125"/>
        <end position="187"/>
    </location>
</feature>
<proteinExistence type="predicted"/>
<feature type="compositionally biased region" description="Basic and acidic residues" evidence="3">
    <location>
        <begin position="159"/>
        <end position="176"/>
    </location>
</feature>
<comment type="caution">
    <text evidence="4">The sequence shown here is derived from an EMBL/GenBank/DDBJ whole genome shotgun (WGS) entry which is preliminary data.</text>
</comment>
<protein>
    <submittedName>
        <fullName evidence="4">Single-stranded DNA-binding protein</fullName>
    </submittedName>
</protein>
<reference evidence="4" key="1">
    <citation type="submission" date="2021-04" db="EMBL/GenBank/DDBJ databases">
        <title>Pseudonocardia sp. nov., isolated from sandy soil of mangrove forest.</title>
        <authorList>
            <person name="Zan Z."/>
            <person name="Huang R."/>
            <person name="Liu W."/>
        </authorList>
    </citation>
    <scope>NUCLEOTIDE SEQUENCE</scope>
    <source>
        <strain evidence="4">S2-4</strain>
    </source>
</reference>
<name>A0ABT0ZU64_9PSEU</name>
<dbReference type="RefSeq" id="WP_252435885.1">
    <property type="nucleotide sequence ID" value="NZ_JAGSOV010000010.1"/>
</dbReference>
<dbReference type="PROSITE" id="PS50935">
    <property type="entry name" value="SSB"/>
    <property type="match status" value="1"/>
</dbReference>
<evidence type="ECO:0000256" key="3">
    <source>
        <dbReference type="SAM" id="MobiDB-lite"/>
    </source>
</evidence>
<dbReference type="Gene3D" id="2.40.50.140">
    <property type="entry name" value="Nucleic acid-binding proteins"/>
    <property type="match status" value="1"/>
</dbReference>